<dbReference type="GO" id="GO:0006107">
    <property type="term" value="P:oxaloacetate metabolic process"/>
    <property type="evidence" value="ECO:0007669"/>
    <property type="project" value="TreeGrafter"/>
</dbReference>
<dbReference type="InterPro" id="IPR040442">
    <property type="entry name" value="Pyrv_kinase-like_dom_sf"/>
</dbReference>
<dbReference type="PIRSF" id="PIRSF015582">
    <property type="entry name" value="Cit_lyase_B"/>
    <property type="match status" value="1"/>
</dbReference>
<reference evidence="7" key="1">
    <citation type="submission" date="2021-01" db="EMBL/GenBank/DDBJ databases">
        <title>YIM 132084 draft genome.</title>
        <authorList>
            <person name="An D."/>
        </authorList>
    </citation>
    <scope>NUCLEOTIDE SEQUENCE</scope>
    <source>
        <strain evidence="7">YIM 132084</strain>
    </source>
</reference>
<proteinExistence type="predicted"/>
<accession>A0A939BXX6</accession>
<evidence type="ECO:0000256" key="2">
    <source>
        <dbReference type="ARBA" id="ARBA00022723"/>
    </source>
</evidence>
<feature type="binding site" evidence="5">
    <location>
        <position position="120"/>
    </location>
    <ligand>
        <name>Mg(2+)</name>
        <dbReference type="ChEBI" id="CHEBI:18420"/>
    </ligand>
</feature>
<dbReference type="RefSeq" id="WP_205259433.1">
    <property type="nucleotide sequence ID" value="NZ_JAERWK010000006.1"/>
</dbReference>
<keyword evidence="8" id="KW-1185">Reference proteome</keyword>
<dbReference type="AlphaFoldDB" id="A0A939BXX6"/>
<dbReference type="EMBL" id="JAERWK010000006">
    <property type="protein sequence ID" value="MBM9466465.1"/>
    <property type="molecule type" value="Genomic_DNA"/>
</dbReference>
<feature type="binding site" evidence="4">
    <location>
        <position position="120"/>
    </location>
    <ligand>
        <name>substrate</name>
    </ligand>
</feature>
<protein>
    <submittedName>
        <fullName evidence="7">CoA ester lyase</fullName>
    </submittedName>
</protein>
<evidence type="ECO:0000313" key="7">
    <source>
        <dbReference type="EMBL" id="MBM9466465.1"/>
    </source>
</evidence>
<dbReference type="InterPro" id="IPR005000">
    <property type="entry name" value="Aldolase/citrate-lyase_domain"/>
</dbReference>
<dbReference type="GO" id="GO:0000287">
    <property type="term" value="F:magnesium ion binding"/>
    <property type="evidence" value="ECO:0007669"/>
    <property type="project" value="TreeGrafter"/>
</dbReference>
<sequence length="274" mass="28550">MSRIPRSYLYVPGDQPDKLAKAARSGADALILDLEDAVSRAGKPLARDAVRASLDTVSDSDDVERWVRINADSVTDDLPAVVMPALTGVVVPKAEPELLAQVDRWLGAAGSGARVIAIIESARGLALATQVASAPRVIRLGVGEADLAAELGLIPDRERTEMAWARGQIVLASAVVGLTRPIGPVLTDLGDPDLLVASTRALARQGFRARTALTPRQLPVINETFTPSDAEVADATAVLQAWEAASGGVAVTAGGAFIDAAVVRSAQDVLSRAR</sequence>
<evidence type="ECO:0000313" key="8">
    <source>
        <dbReference type="Proteomes" id="UP000663792"/>
    </source>
</evidence>
<keyword evidence="2 5" id="KW-0479">Metal-binding</keyword>
<dbReference type="InterPro" id="IPR011206">
    <property type="entry name" value="Citrate_lyase_beta/mcl1/mcl2"/>
</dbReference>
<evidence type="ECO:0000256" key="3">
    <source>
        <dbReference type="ARBA" id="ARBA00022842"/>
    </source>
</evidence>
<evidence type="ECO:0000256" key="5">
    <source>
        <dbReference type="PIRSR" id="PIRSR015582-2"/>
    </source>
</evidence>
<feature type="binding site" evidence="5">
    <location>
        <position position="146"/>
    </location>
    <ligand>
        <name>Mg(2+)</name>
        <dbReference type="ChEBI" id="CHEBI:18420"/>
    </ligand>
</feature>
<gene>
    <name evidence="7" type="ORF">JL106_04115</name>
</gene>
<dbReference type="InterPro" id="IPR015813">
    <property type="entry name" value="Pyrv/PenolPyrv_kinase-like_dom"/>
</dbReference>
<feature type="domain" description="HpcH/HpaI aldolase/citrate lyase" evidence="6">
    <location>
        <begin position="6"/>
        <end position="213"/>
    </location>
</feature>
<dbReference type="SUPFAM" id="SSF51621">
    <property type="entry name" value="Phosphoenolpyruvate/pyruvate domain"/>
    <property type="match status" value="1"/>
</dbReference>
<evidence type="ECO:0000259" key="6">
    <source>
        <dbReference type="Pfam" id="PF03328"/>
    </source>
</evidence>
<evidence type="ECO:0000256" key="1">
    <source>
        <dbReference type="ARBA" id="ARBA00001946"/>
    </source>
</evidence>
<name>A0A939BXX6_9ACTN</name>
<dbReference type="Proteomes" id="UP000663792">
    <property type="component" value="Unassembled WGS sequence"/>
</dbReference>
<comment type="caution">
    <text evidence="7">The sequence shown here is derived from an EMBL/GenBank/DDBJ whole genome shotgun (WGS) entry which is preliminary data.</text>
</comment>
<dbReference type="PANTHER" id="PTHR32308">
    <property type="entry name" value="LYASE BETA SUBUNIT, PUTATIVE (AFU_ORTHOLOGUE AFUA_4G13030)-RELATED"/>
    <property type="match status" value="1"/>
</dbReference>
<evidence type="ECO:0000256" key="4">
    <source>
        <dbReference type="PIRSR" id="PIRSR015582-1"/>
    </source>
</evidence>
<keyword evidence="3 5" id="KW-0460">Magnesium</keyword>
<dbReference type="Pfam" id="PF03328">
    <property type="entry name" value="HpcH_HpaI"/>
    <property type="match status" value="1"/>
</dbReference>
<dbReference type="GO" id="GO:0016829">
    <property type="term" value="F:lyase activity"/>
    <property type="evidence" value="ECO:0007669"/>
    <property type="project" value="UniProtKB-KW"/>
</dbReference>
<feature type="binding site" evidence="4">
    <location>
        <position position="68"/>
    </location>
    <ligand>
        <name>substrate</name>
    </ligand>
</feature>
<dbReference type="Gene3D" id="3.20.20.60">
    <property type="entry name" value="Phosphoenolpyruvate-binding domains"/>
    <property type="match status" value="1"/>
</dbReference>
<comment type="cofactor">
    <cofactor evidence="1">
        <name>Mg(2+)</name>
        <dbReference type="ChEBI" id="CHEBI:18420"/>
    </cofactor>
</comment>
<organism evidence="7 8">
    <name type="scientific">Nakamurella leprariae</name>
    <dbReference type="NCBI Taxonomy" id="2803911"/>
    <lineage>
        <taxon>Bacteria</taxon>
        <taxon>Bacillati</taxon>
        <taxon>Actinomycetota</taxon>
        <taxon>Actinomycetes</taxon>
        <taxon>Nakamurellales</taxon>
        <taxon>Nakamurellaceae</taxon>
        <taxon>Nakamurella</taxon>
    </lineage>
</organism>
<keyword evidence="7" id="KW-0456">Lyase</keyword>
<dbReference type="PANTHER" id="PTHR32308:SF0">
    <property type="entry name" value="HPCH_HPAI ALDOLASE_CITRATE LYASE DOMAIN-CONTAINING PROTEIN"/>
    <property type="match status" value="1"/>
</dbReference>